<evidence type="ECO:0000313" key="2">
    <source>
        <dbReference type="Proteomes" id="UP000078383"/>
    </source>
</evidence>
<proteinExistence type="predicted"/>
<organism evidence="1 2">
    <name type="scientific">[Ruminococcus] torques</name>
    <dbReference type="NCBI Taxonomy" id="33039"/>
    <lineage>
        <taxon>Bacteria</taxon>
        <taxon>Bacillati</taxon>
        <taxon>Bacillota</taxon>
        <taxon>Clostridia</taxon>
        <taxon>Lachnospirales</taxon>
        <taxon>Lachnospiraceae</taxon>
        <taxon>Mediterraneibacter</taxon>
    </lineage>
</organism>
<gene>
    <name evidence="1" type="ORF">ERS852502_01970</name>
</gene>
<reference evidence="1 2" key="1">
    <citation type="submission" date="2015-09" db="EMBL/GenBank/DDBJ databases">
        <authorList>
            <consortium name="Pathogen Informatics"/>
        </authorList>
    </citation>
    <scope>NUCLEOTIDE SEQUENCE [LARGE SCALE GENOMIC DNA]</scope>
    <source>
        <strain evidence="1 2">2789STDY5834889</strain>
    </source>
</reference>
<sequence length="51" mass="5873">MEQNSNEKDRENLSMEEYLKRRQAVKTRETASHVARGVDSVSALLTAVFYL</sequence>
<protein>
    <submittedName>
        <fullName evidence="1">Uncharacterized protein</fullName>
    </submittedName>
</protein>
<name>A0A173VWY3_9FIRM</name>
<accession>A0A173VWY3</accession>
<evidence type="ECO:0000313" key="1">
    <source>
        <dbReference type="EMBL" id="CUQ89415.1"/>
    </source>
</evidence>
<dbReference type="GeneID" id="303257832"/>
<dbReference type="RefSeq" id="WP_020436986.1">
    <property type="nucleotide sequence ID" value="NZ_CACRUQ010000013.1"/>
</dbReference>
<dbReference type="AlphaFoldDB" id="A0A173VWY3"/>
<dbReference type="EMBL" id="CZBX01000008">
    <property type="protein sequence ID" value="CUQ89415.1"/>
    <property type="molecule type" value="Genomic_DNA"/>
</dbReference>
<dbReference type="Proteomes" id="UP000078383">
    <property type="component" value="Unassembled WGS sequence"/>
</dbReference>